<dbReference type="AlphaFoldDB" id="A0A167W293"/>
<dbReference type="EC" id="2.7.11.1" evidence="3"/>
<dbReference type="PROSITE" id="PS00109">
    <property type="entry name" value="PROTEIN_KINASE_TYR"/>
    <property type="match status" value="1"/>
</dbReference>
<evidence type="ECO:0000256" key="8">
    <source>
        <dbReference type="ARBA" id="ARBA00047899"/>
    </source>
</evidence>
<comment type="catalytic activity">
    <reaction evidence="8">
        <text>L-threonyl-[protein] + ATP = O-phospho-L-threonyl-[protein] + ADP + H(+)</text>
        <dbReference type="Rhea" id="RHEA:46608"/>
        <dbReference type="Rhea" id="RHEA-COMP:11060"/>
        <dbReference type="Rhea" id="RHEA-COMP:11605"/>
        <dbReference type="ChEBI" id="CHEBI:15378"/>
        <dbReference type="ChEBI" id="CHEBI:30013"/>
        <dbReference type="ChEBI" id="CHEBI:30616"/>
        <dbReference type="ChEBI" id="CHEBI:61977"/>
        <dbReference type="ChEBI" id="CHEBI:456216"/>
        <dbReference type="EC" id="2.7.11.1"/>
    </reaction>
</comment>
<dbReference type="Pfam" id="PF00069">
    <property type="entry name" value="Pkinase"/>
    <property type="match status" value="1"/>
</dbReference>
<comment type="subunit">
    <text evidence="2">Component of the EKC/KEOPS complex composed of at least BUD32, CGI121, GON7, KAE1 and PCC1; the whole complex dimerizes.</text>
</comment>
<comment type="function">
    <text evidence="1">Component of the EKC/KEOPS complex that is required for the formation of a threonylcarbamoyl group on adenosine at position 37 (t(6)A37) in tRNAs that read codons beginning with adenine. The complex is probably involved in the transfer of the threonylcarbamoyl moiety of threonylcarbamoyl-AMP (TC-AMP) to the N6 group of A37. BUD32 has ATPase activity in the context of the EKC/KEOPS complex and likely plays a supporting role to the catalytic subunit KAE1. The EKC/KEOPS complex also promotes both telomere uncapping and telomere elongation. The complex is required for efficient recruitment of transcriptional coactivators.</text>
</comment>
<dbReference type="InterPro" id="IPR008266">
    <property type="entry name" value="Tyr_kinase_AS"/>
</dbReference>
<dbReference type="Proteomes" id="UP000076874">
    <property type="component" value="Unassembled WGS sequence"/>
</dbReference>
<evidence type="ECO:0000256" key="5">
    <source>
        <dbReference type="ARBA" id="ARBA00019973"/>
    </source>
</evidence>
<dbReference type="PANTHER" id="PTHR45756:SF1">
    <property type="entry name" value="PROTEIN KINASE DOMAIN CONTAINING PROTEIN"/>
    <property type="match status" value="1"/>
</dbReference>
<dbReference type="STRING" id="1081102.A0A167W293"/>
<evidence type="ECO:0000256" key="2">
    <source>
        <dbReference type="ARBA" id="ARBA00011534"/>
    </source>
</evidence>
<gene>
    <name evidence="12" type="ORF">SPI_03409</name>
</gene>
<evidence type="ECO:0000256" key="1">
    <source>
        <dbReference type="ARBA" id="ARBA00003747"/>
    </source>
</evidence>
<evidence type="ECO:0000256" key="4">
    <source>
        <dbReference type="ARBA" id="ARBA00013948"/>
    </source>
</evidence>
<evidence type="ECO:0000256" key="6">
    <source>
        <dbReference type="ARBA" id="ARBA00030980"/>
    </source>
</evidence>
<dbReference type="SUPFAM" id="SSF56112">
    <property type="entry name" value="Protein kinase-like (PK-like)"/>
    <property type="match status" value="1"/>
</dbReference>
<dbReference type="Gene3D" id="1.10.510.10">
    <property type="entry name" value="Transferase(Phosphotransferase) domain 1"/>
    <property type="match status" value="1"/>
</dbReference>
<dbReference type="GO" id="GO:0005524">
    <property type="term" value="F:ATP binding"/>
    <property type="evidence" value="ECO:0007669"/>
    <property type="project" value="InterPro"/>
</dbReference>
<accession>A0A167W293</accession>
<dbReference type="InterPro" id="IPR000719">
    <property type="entry name" value="Prot_kinase_dom"/>
</dbReference>
<evidence type="ECO:0000256" key="3">
    <source>
        <dbReference type="ARBA" id="ARBA00012513"/>
    </source>
</evidence>
<comment type="caution">
    <text evidence="12">The sequence shown here is derived from an EMBL/GenBank/DDBJ whole genome shotgun (WGS) entry which is preliminary data.</text>
</comment>
<evidence type="ECO:0000259" key="11">
    <source>
        <dbReference type="PROSITE" id="PS50011"/>
    </source>
</evidence>
<organism evidence="12 13">
    <name type="scientific">Niveomyces insectorum RCEF 264</name>
    <dbReference type="NCBI Taxonomy" id="1081102"/>
    <lineage>
        <taxon>Eukaryota</taxon>
        <taxon>Fungi</taxon>
        <taxon>Dikarya</taxon>
        <taxon>Ascomycota</taxon>
        <taxon>Pezizomycotina</taxon>
        <taxon>Sordariomycetes</taxon>
        <taxon>Hypocreomycetidae</taxon>
        <taxon>Hypocreales</taxon>
        <taxon>Cordycipitaceae</taxon>
        <taxon>Niveomyces</taxon>
    </lineage>
</organism>
<dbReference type="PANTHER" id="PTHR45756">
    <property type="entry name" value="PALMITOYLTRANSFERASE"/>
    <property type="match status" value="1"/>
</dbReference>
<evidence type="ECO:0000313" key="13">
    <source>
        <dbReference type="Proteomes" id="UP000076874"/>
    </source>
</evidence>
<dbReference type="SMART" id="SM00220">
    <property type="entry name" value="S_TKc"/>
    <property type="match status" value="1"/>
</dbReference>
<feature type="region of interest" description="Disordered" evidence="10">
    <location>
        <begin position="1"/>
        <end position="26"/>
    </location>
</feature>
<reference evidence="12 13" key="1">
    <citation type="journal article" date="2016" name="Genome Biol. Evol.">
        <title>Divergent and convergent evolution of fungal pathogenicity.</title>
        <authorList>
            <person name="Shang Y."/>
            <person name="Xiao G."/>
            <person name="Zheng P."/>
            <person name="Cen K."/>
            <person name="Zhan S."/>
            <person name="Wang C."/>
        </authorList>
    </citation>
    <scope>NUCLEOTIDE SEQUENCE [LARGE SCALE GENOMIC DNA]</scope>
    <source>
        <strain evidence="12 13">RCEF 264</strain>
    </source>
</reference>
<comment type="catalytic activity">
    <reaction evidence="9">
        <text>L-seryl-[protein] + ATP = O-phospho-L-seryl-[protein] + ADP + H(+)</text>
        <dbReference type="Rhea" id="RHEA:17989"/>
        <dbReference type="Rhea" id="RHEA-COMP:9863"/>
        <dbReference type="Rhea" id="RHEA-COMP:11604"/>
        <dbReference type="ChEBI" id="CHEBI:15378"/>
        <dbReference type="ChEBI" id="CHEBI:29999"/>
        <dbReference type="ChEBI" id="CHEBI:30616"/>
        <dbReference type="ChEBI" id="CHEBI:83421"/>
        <dbReference type="ChEBI" id="CHEBI:456216"/>
        <dbReference type="EC" id="2.7.11.1"/>
    </reaction>
</comment>
<keyword evidence="13" id="KW-1185">Reference proteome</keyword>
<dbReference type="PROSITE" id="PS50011">
    <property type="entry name" value="PROTEIN_KINASE_DOM"/>
    <property type="match status" value="1"/>
</dbReference>
<protein>
    <recommendedName>
        <fullName evidence="5">EKC/KEOPS complex subunit BUD32</fullName>
        <ecNumber evidence="3">2.7.11.1</ecNumber>
    </recommendedName>
    <alternativeName>
        <fullName evidence="6 7">Atypical Serine/threonine protein kinase BUD32</fullName>
    </alternativeName>
    <alternativeName>
        <fullName evidence="4">EKC/KEOPS complex subunit bud32</fullName>
    </alternativeName>
</protein>
<evidence type="ECO:0000256" key="9">
    <source>
        <dbReference type="ARBA" id="ARBA00048679"/>
    </source>
</evidence>
<dbReference type="InterPro" id="IPR053215">
    <property type="entry name" value="TKL_Ser/Thr_kinase"/>
</dbReference>
<proteinExistence type="predicted"/>
<sequence length="317" mass="35210">MASLPDMPIDTSNAMPPAPPSPVKAFAPTEAPAFAQPAAIPYAPLPPRTPTCLPPKGIKTIILPKPPNSKSFFCTANSTLYKSTDRPGLVCKVAIPEEGPLESMAIERRIYERLIPLELPNLVRVERMDENGIWMRYARYGCLRLFDKDGNGAAVVGRARRIQWCEDVARVVAALHEQGIRHGDLSGRNLLVAGEDDTDESTMEIQLCDFGGSAIDDQKAKIFAESGYRHPSKSEYNFPTIRCEIHTLGSTFYEILMAHQVYDRLPDWEINKLIEAGTYPDLTSVPMKEIVQKCWTGEFKTATEVADAVATFRRENA</sequence>
<evidence type="ECO:0000256" key="7">
    <source>
        <dbReference type="ARBA" id="ARBA00033194"/>
    </source>
</evidence>
<feature type="domain" description="Protein kinase" evidence="11">
    <location>
        <begin position="66"/>
        <end position="317"/>
    </location>
</feature>
<dbReference type="InterPro" id="IPR011009">
    <property type="entry name" value="Kinase-like_dom_sf"/>
</dbReference>
<evidence type="ECO:0000256" key="10">
    <source>
        <dbReference type="SAM" id="MobiDB-lite"/>
    </source>
</evidence>
<evidence type="ECO:0000313" key="12">
    <source>
        <dbReference type="EMBL" id="OAA63246.1"/>
    </source>
</evidence>
<dbReference type="OrthoDB" id="4868228at2759"/>
<keyword evidence="12" id="KW-0418">Kinase</keyword>
<dbReference type="EMBL" id="AZHD01000005">
    <property type="protein sequence ID" value="OAA63246.1"/>
    <property type="molecule type" value="Genomic_DNA"/>
</dbReference>
<name>A0A167W293_9HYPO</name>
<keyword evidence="12" id="KW-0808">Transferase</keyword>
<dbReference type="GO" id="GO:0004674">
    <property type="term" value="F:protein serine/threonine kinase activity"/>
    <property type="evidence" value="ECO:0007669"/>
    <property type="project" value="UniProtKB-EC"/>
</dbReference>